<feature type="transmembrane region" description="Helical" evidence="1">
    <location>
        <begin position="47"/>
        <end position="68"/>
    </location>
</feature>
<feature type="transmembrane region" description="Helical" evidence="1">
    <location>
        <begin position="324"/>
        <end position="342"/>
    </location>
</feature>
<comment type="caution">
    <text evidence="2">The sequence shown here is derived from an EMBL/GenBank/DDBJ whole genome shotgun (WGS) entry which is preliminary data.</text>
</comment>
<dbReference type="AlphaFoldDB" id="A0AA45WQ68"/>
<feature type="transmembrane region" description="Helical" evidence="1">
    <location>
        <begin position="300"/>
        <end position="318"/>
    </location>
</feature>
<accession>A0AA45WQ68</accession>
<proteinExistence type="predicted"/>
<organism evidence="2 3">
    <name type="scientific">Laceyella tengchongensis</name>
    <dbReference type="NCBI Taxonomy" id="574699"/>
    <lineage>
        <taxon>Bacteria</taxon>
        <taxon>Bacillati</taxon>
        <taxon>Bacillota</taxon>
        <taxon>Bacilli</taxon>
        <taxon>Bacillales</taxon>
        <taxon>Thermoactinomycetaceae</taxon>
        <taxon>Laceyella</taxon>
    </lineage>
</organism>
<name>A0AA45WQ68_9BACL</name>
<evidence type="ECO:0000313" key="3">
    <source>
        <dbReference type="Proteomes" id="UP001157946"/>
    </source>
</evidence>
<dbReference type="PANTHER" id="PTHR37814:SF1">
    <property type="entry name" value="MEMBRANE PROTEIN"/>
    <property type="match status" value="1"/>
</dbReference>
<evidence type="ECO:0000313" key="2">
    <source>
        <dbReference type="EMBL" id="SMP23521.1"/>
    </source>
</evidence>
<dbReference type="PANTHER" id="PTHR37814">
    <property type="entry name" value="CONSERVED MEMBRANE PROTEIN"/>
    <property type="match status" value="1"/>
</dbReference>
<feature type="transmembrane region" description="Helical" evidence="1">
    <location>
        <begin position="89"/>
        <end position="112"/>
    </location>
</feature>
<sequence>MLGMERWVLASRIGFTYIGTVVGAGFASGQEIMQFFTLFGERGVWGVFVAAVLFAWLGTRMMLLGCRLQARSYEDFNQYLFGERWGPMMAALISVMLLGVTAAMMSGTGSLFEEQLGLSFHAGVIFTVAFSFFFILRGIDGVLSVNSLVVPVMFLFIVMVASHAWQAGELASVVSLIPEPRYAHWLPSALVYVSFNLVLTQAVLVPLGAEVADERTIKLGGWIGGIGLGVMLFACNLALQLHWQEVSRLDIPMGHVISTLGVGVKFFFLAMMWAEIFTSLIGNVYGLAANLSQVVPLRKPLIMLLIFGMGYVFSLIGFPTLVHYLYPLFGYCGLVVLGFMVFRRMPAG</sequence>
<feature type="transmembrane region" description="Helical" evidence="1">
    <location>
        <begin position="148"/>
        <end position="165"/>
    </location>
</feature>
<feature type="transmembrane region" description="Helical" evidence="1">
    <location>
        <begin position="185"/>
        <end position="207"/>
    </location>
</feature>
<dbReference type="Proteomes" id="UP001157946">
    <property type="component" value="Unassembled WGS sequence"/>
</dbReference>
<keyword evidence="1" id="KW-0472">Membrane</keyword>
<gene>
    <name evidence="2" type="ORF">SAMN06265361_104230</name>
</gene>
<keyword evidence="1" id="KW-0812">Transmembrane</keyword>
<keyword evidence="1" id="KW-1133">Transmembrane helix</keyword>
<dbReference type="InterPro" id="IPR038728">
    <property type="entry name" value="YkvI-like"/>
</dbReference>
<reference evidence="2" key="1">
    <citation type="submission" date="2017-05" db="EMBL/GenBank/DDBJ databases">
        <authorList>
            <person name="Varghese N."/>
            <person name="Submissions S."/>
        </authorList>
    </citation>
    <scope>NUCLEOTIDE SEQUENCE</scope>
    <source>
        <strain evidence="2">DSM 45262</strain>
    </source>
</reference>
<feature type="transmembrane region" description="Helical" evidence="1">
    <location>
        <begin position="7"/>
        <end position="27"/>
    </location>
</feature>
<dbReference type="EMBL" id="FXTU01000004">
    <property type="protein sequence ID" value="SMP23521.1"/>
    <property type="molecule type" value="Genomic_DNA"/>
</dbReference>
<feature type="transmembrane region" description="Helical" evidence="1">
    <location>
        <begin position="219"/>
        <end position="243"/>
    </location>
</feature>
<feature type="transmembrane region" description="Helical" evidence="1">
    <location>
        <begin position="118"/>
        <end position="136"/>
    </location>
</feature>
<keyword evidence="3" id="KW-1185">Reference proteome</keyword>
<protein>
    <submittedName>
        <fullName evidence="2">Uncharacterized membrane protein YkvI</fullName>
    </submittedName>
</protein>
<evidence type="ECO:0000256" key="1">
    <source>
        <dbReference type="SAM" id="Phobius"/>
    </source>
</evidence>